<dbReference type="STRING" id="670154.SAMN04488002_3701"/>
<dbReference type="InterPro" id="IPR024628">
    <property type="entry name" value="Sulfotransferase_Stf0_dom"/>
</dbReference>
<name>A0A1I6ID55_9RHOB</name>
<organism evidence="2 3">
    <name type="scientific">Litoreibacter janthinus</name>
    <dbReference type="NCBI Taxonomy" id="670154"/>
    <lineage>
        <taxon>Bacteria</taxon>
        <taxon>Pseudomonadati</taxon>
        <taxon>Pseudomonadota</taxon>
        <taxon>Alphaproteobacteria</taxon>
        <taxon>Rhodobacterales</taxon>
        <taxon>Roseobacteraceae</taxon>
        <taxon>Litoreibacter</taxon>
    </lineage>
</organism>
<evidence type="ECO:0000259" key="1">
    <source>
        <dbReference type="Pfam" id="PF09037"/>
    </source>
</evidence>
<proteinExistence type="predicted"/>
<accession>A0A1I6ID55</accession>
<gene>
    <name evidence="2" type="ORF">SAMN04488002_3701</name>
</gene>
<dbReference type="AlphaFoldDB" id="A0A1I6ID55"/>
<dbReference type="Gene3D" id="3.40.50.300">
    <property type="entry name" value="P-loop containing nucleotide triphosphate hydrolases"/>
    <property type="match status" value="1"/>
</dbReference>
<keyword evidence="3" id="KW-1185">Reference proteome</keyword>
<dbReference type="RefSeq" id="WP_090220570.1">
    <property type="nucleotide sequence ID" value="NZ_FOYO01000002.1"/>
</dbReference>
<reference evidence="3" key="1">
    <citation type="submission" date="2016-10" db="EMBL/GenBank/DDBJ databases">
        <authorList>
            <person name="Varghese N."/>
            <person name="Submissions S."/>
        </authorList>
    </citation>
    <scope>NUCLEOTIDE SEQUENCE [LARGE SCALE GENOMIC DNA]</scope>
    <source>
        <strain evidence="3">DSM 26921</strain>
    </source>
</reference>
<dbReference type="Proteomes" id="UP000199658">
    <property type="component" value="Unassembled WGS sequence"/>
</dbReference>
<protein>
    <submittedName>
        <fullName evidence="2">LPS sulfotransferase NodH</fullName>
    </submittedName>
</protein>
<evidence type="ECO:0000313" key="3">
    <source>
        <dbReference type="Proteomes" id="UP000199658"/>
    </source>
</evidence>
<dbReference type="EMBL" id="FOYO01000002">
    <property type="protein sequence ID" value="SFR64549.1"/>
    <property type="molecule type" value="Genomic_DNA"/>
</dbReference>
<feature type="domain" description="Sulphotransferase Stf0" evidence="1">
    <location>
        <begin position="119"/>
        <end position="251"/>
    </location>
</feature>
<sequence>MSIFDLLSEPGIHEKQLTRQFGAGLHYVEDAPVFDVPLVCLAFSNRCGSNLLAGYLRDTPAFGGFHEQLNFDTVIKTCAAHGLRSFPDYILHLCEAPIEAGQIYGFKTSWDQLAMLFRCRIDRMFSGVHVIHMTRSDTIGQAISLMIADQTKQWTSAQAARSDVRPQYRPMQLRSLVQSSLLSEQIVRILCDAASLRRLHVTYEELVESPESVIADIASFLNTDLSGWTAGPPHIARQATKQNDVFRRRFLAELRQSLD</sequence>
<dbReference type="SUPFAM" id="SSF52540">
    <property type="entry name" value="P-loop containing nucleoside triphosphate hydrolases"/>
    <property type="match status" value="1"/>
</dbReference>
<dbReference type="Pfam" id="PF09037">
    <property type="entry name" value="Sulphotransf"/>
    <property type="match status" value="1"/>
</dbReference>
<dbReference type="OrthoDB" id="5562925at2"/>
<keyword evidence="2" id="KW-0808">Transferase</keyword>
<evidence type="ECO:0000313" key="2">
    <source>
        <dbReference type="EMBL" id="SFR64549.1"/>
    </source>
</evidence>
<dbReference type="GO" id="GO:0016740">
    <property type="term" value="F:transferase activity"/>
    <property type="evidence" value="ECO:0007669"/>
    <property type="project" value="UniProtKB-KW"/>
</dbReference>
<dbReference type="InterPro" id="IPR027417">
    <property type="entry name" value="P-loop_NTPase"/>
</dbReference>